<protein>
    <submittedName>
        <fullName evidence="2">Uncharacterized protein</fullName>
    </submittedName>
</protein>
<dbReference type="Proteomes" id="UP000267821">
    <property type="component" value="Unassembled WGS sequence"/>
</dbReference>
<evidence type="ECO:0000313" key="3">
    <source>
        <dbReference type="Proteomes" id="UP000267821"/>
    </source>
</evidence>
<organism evidence="2 3">
    <name type="scientific">Terfezia boudieri ATCC MYA-4762</name>
    <dbReference type="NCBI Taxonomy" id="1051890"/>
    <lineage>
        <taxon>Eukaryota</taxon>
        <taxon>Fungi</taxon>
        <taxon>Dikarya</taxon>
        <taxon>Ascomycota</taxon>
        <taxon>Pezizomycotina</taxon>
        <taxon>Pezizomycetes</taxon>
        <taxon>Pezizales</taxon>
        <taxon>Pezizaceae</taxon>
        <taxon>Terfezia</taxon>
    </lineage>
</organism>
<proteinExistence type="predicted"/>
<dbReference type="InParanoid" id="A0A3N4LC24"/>
<accession>A0A3N4LC24</accession>
<dbReference type="EMBL" id="ML121594">
    <property type="protein sequence ID" value="RPB19278.1"/>
    <property type="molecule type" value="Genomic_DNA"/>
</dbReference>
<evidence type="ECO:0000313" key="2">
    <source>
        <dbReference type="EMBL" id="RPB19278.1"/>
    </source>
</evidence>
<reference evidence="2 3" key="1">
    <citation type="journal article" date="2018" name="Nat. Ecol. Evol.">
        <title>Pezizomycetes genomes reveal the molecular basis of ectomycorrhizal truffle lifestyle.</title>
        <authorList>
            <person name="Murat C."/>
            <person name="Payen T."/>
            <person name="Noel B."/>
            <person name="Kuo A."/>
            <person name="Morin E."/>
            <person name="Chen J."/>
            <person name="Kohler A."/>
            <person name="Krizsan K."/>
            <person name="Balestrini R."/>
            <person name="Da Silva C."/>
            <person name="Montanini B."/>
            <person name="Hainaut M."/>
            <person name="Levati E."/>
            <person name="Barry K.W."/>
            <person name="Belfiori B."/>
            <person name="Cichocki N."/>
            <person name="Clum A."/>
            <person name="Dockter R.B."/>
            <person name="Fauchery L."/>
            <person name="Guy J."/>
            <person name="Iotti M."/>
            <person name="Le Tacon F."/>
            <person name="Lindquist E.A."/>
            <person name="Lipzen A."/>
            <person name="Malagnac F."/>
            <person name="Mello A."/>
            <person name="Molinier V."/>
            <person name="Miyauchi S."/>
            <person name="Poulain J."/>
            <person name="Riccioni C."/>
            <person name="Rubini A."/>
            <person name="Sitrit Y."/>
            <person name="Splivallo R."/>
            <person name="Traeger S."/>
            <person name="Wang M."/>
            <person name="Zifcakova L."/>
            <person name="Wipf D."/>
            <person name="Zambonelli A."/>
            <person name="Paolocci F."/>
            <person name="Nowrousian M."/>
            <person name="Ottonello S."/>
            <person name="Baldrian P."/>
            <person name="Spatafora J.W."/>
            <person name="Henrissat B."/>
            <person name="Nagy L.G."/>
            <person name="Aury J.M."/>
            <person name="Wincker P."/>
            <person name="Grigoriev I.V."/>
            <person name="Bonfante P."/>
            <person name="Martin F.M."/>
        </authorList>
    </citation>
    <scope>NUCLEOTIDE SEQUENCE [LARGE SCALE GENOMIC DNA]</scope>
    <source>
        <strain evidence="2 3">ATCC MYA-4762</strain>
    </source>
</reference>
<sequence>MRTSVPRAASGKLRSENTYLWKDSFFHGTAASGSVYASVICGGLGVAVPDKPKYGFEDVVVGNEEGGAPHLEDRGAGEAGEGCPGPAENEGADAGAAEFKFARLSEMEFIFKLKDNQLHFRFCFVGEKNSTNVNPLTRLQPSTARCFLSMLHAAAMNPSDSLADAGPFCVALVGEIL</sequence>
<dbReference type="AlphaFoldDB" id="A0A3N4LC24"/>
<evidence type="ECO:0000256" key="1">
    <source>
        <dbReference type="SAM" id="MobiDB-lite"/>
    </source>
</evidence>
<keyword evidence="3" id="KW-1185">Reference proteome</keyword>
<gene>
    <name evidence="2" type="ORF">L211DRAFT_641691</name>
</gene>
<feature type="region of interest" description="Disordered" evidence="1">
    <location>
        <begin position="65"/>
        <end position="90"/>
    </location>
</feature>
<name>A0A3N4LC24_9PEZI</name>